<sequence>MNSDKAEIFSQAWAKNGHELVERLKLSIFTPKKLEYVGWQLNLQMAQSSQARLKSPSAVLQLGLNSEDSEKGLNANKCNLNEIKDRQQRHRGRGKEGRPFRGN</sequence>
<dbReference type="Proteomes" id="UP000516260">
    <property type="component" value="Chromosome 4"/>
</dbReference>
<name>A0A4Z2BBX1_9TELE</name>
<dbReference type="PROSITE" id="PS51269">
    <property type="entry name" value="COMM"/>
    <property type="match status" value="1"/>
</dbReference>
<dbReference type="Pfam" id="PF07258">
    <property type="entry name" value="COMM_domain"/>
    <property type="match status" value="1"/>
</dbReference>
<keyword evidence="4" id="KW-1185">Reference proteome</keyword>
<organism evidence="3 4">
    <name type="scientific">Takifugu bimaculatus</name>
    <dbReference type="NCBI Taxonomy" id="433685"/>
    <lineage>
        <taxon>Eukaryota</taxon>
        <taxon>Metazoa</taxon>
        <taxon>Chordata</taxon>
        <taxon>Craniata</taxon>
        <taxon>Vertebrata</taxon>
        <taxon>Euteleostomi</taxon>
        <taxon>Actinopterygii</taxon>
        <taxon>Neopterygii</taxon>
        <taxon>Teleostei</taxon>
        <taxon>Neoteleostei</taxon>
        <taxon>Acanthomorphata</taxon>
        <taxon>Eupercaria</taxon>
        <taxon>Tetraodontiformes</taxon>
        <taxon>Tetradontoidea</taxon>
        <taxon>Tetraodontidae</taxon>
        <taxon>Takifugu</taxon>
    </lineage>
</organism>
<evidence type="ECO:0000256" key="1">
    <source>
        <dbReference type="SAM" id="MobiDB-lite"/>
    </source>
</evidence>
<dbReference type="EMBL" id="SWLE01000017">
    <property type="protein sequence ID" value="TNM89924.1"/>
    <property type="molecule type" value="Genomic_DNA"/>
</dbReference>
<reference evidence="3 4" key="1">
    <citation type="submission" date="2019-04" db="EMBL/GenBank/DDBJ databases">
        <title>The sequence and de novo assembly of Takifugu bimaculatus genome using PacBio and Hi-C technologies.</title>
        <authorList>
            <person name="Xu P."/>
            <person name="Liu B."/>
            <person name="Zhou Z."/>
        </authorList>
    </citation>
    <scope>NUCLEOTIDE SEQUENCE [LARGE SCALE GENOMIC DNA]</scope>
    <source>
        <strain evidence="3">TB-2018</strain>
        <tissue evidence="3">Muscle</tissue>
    </source>
</reference>
<gene>
    <name evidence="3" type="ORF">fugu_004158</name>
</gene>
<feature type="region of interest" description="Disordered" evidence="1">
    <location>
        <begin position="69"/>
        <end position="103"/>
    </location>
</feature>
<evidence type="ECO:0000313" key="4">
    <source>
        <dbReference type="Proteomes" id="UP000516260"/>
    </source>
</evidence>
<accession>A0A4Z2BBX1</accession>
<comment type="caution">
    <text evidence="3">The sequence shown here is derived from an EMBL/GenBank/DDBJ whole genome shotgun (WGS) entry which is preliminary data.</text>
</comment>
<evidence type="ECO:0000313" key="3">
    <source>
        <dbReference type="EMBL" id="TNM89924.1"/>
    </source>
</evidence>
<evidence type="ECO:0000259" key="2">
    <source>
        <dbReference type="PROSITE" id="PS51269"/>
    </source>
</evidence>
<dbReference type="InterPro" id="IPR017920">
    <property type="entry name" value="COMM"/>
</dbReference>
<dbReference type="PANTHER" id="PTHR12333">
    <property type="entry name" value="COMM DOMAIN CONTAINING PROTEIN 10"/>
    <property type="match status" value="1"/>
</dbReference>
<dbReference type="InterPro" id="IPR037361">
    <property type="entry name" value="COMMD10"/>
</dbReference>
<dbReference type="PANTHER" id="PTHR12333:SF0">
    <property type="entry name" value="COMM DOMAIN-CONTAINING PROTEIN 10"/>
    <property type="match status" value="1"/>
</dbReference>
<feature type="domain" description="COMM" evidence="2">
    <location>
        <begin position="33"/>
        <end position="103"/>
    </location>
</feature>
<proteinExistence type="predicted"/>
<protein>
    <recommendedName>
        <fullName evidence="2">COMM domain-containing protein</fullName>
    </recommendedName>
</protein>
<dbReference type="AlphaFoldDB" id="A0A4Z2BBX1"/>
<feature type="compositionally biased region" description="Basic and acidic residues" evidence="1">
    <location>
        <begin position="94"/>
        <end position="103"/>
    </location>
</feature>